<dbReference type="Proteomes" id="UP001597369">
    <property type="component" value="Unassembled WGS sequence"/>
</dbReference>
<organism evidence="1 2">
    <name type="scientific">Pontibacter silvestris</name>
    <dbReference type="NCBI Taxonomy" id="2305183"/>
    <lineage>
        <taxon>Bacteria</taxon>
        <taxon>Pseudomonadati</taxon>
        <taxon>Bacteroidota</taxon>
        <taxon>Cytophagia</taxon>
        <taxon>Cytophagales</taxon>
        <taxon>Hymenobacteraceae</taxon>
        <taxon>Pontibacter</taxon>
    </lineage>
</organism>
<name>A0ABW4WV55_9BACT</name>
<evidence type="ECO:0008006" key="3">
    <source>
        <dbReference type="Google" id="ProtNLM"/>
    </source>
</evidence>
<evidence type="ECO:0000313" key="1">
    <source>
        <dbReference type="EMBL" id="MFD2066036.1"/>
    </source>
</evidence>
<keyword evidence="2" id="KW-1185">Reference proteome</keyword>
<gene>
    <name evidence="1" type="ORF">ACFSKU_04015</name>
</gene>
<reference evidence="2" key="1">
    <citation type="journal article" date="2019" name="Int. J. Syst. Evol. Microbiol.">
        <title>The Global Catalogue of Microorganisms (GCM) 10K type strain sequencing project: providing services to taxonomists for standard genome sequencing and annotation.</title>
        <authorList>
            <consortium name="The Broad Institute Genomics Platform"/>
            <consortium name="The Broad Institute Genome Sequencing Center for Infectious Disease"/>
            <person name="Wu L."/>
            <person name="Ma J."/>
        </authorList>
    </citation>
    <scope>NUCLEOTIDE SEQUENCE [LARGE SCALE GENOMIC DNA]</scope>
    <source>
        <strain evidence="2">JCM 16545</strain>
    </source>
</reference>
<comment type="caution">
    <text evidence="1">The sequence shown here is derived from an EMBL/GenBank/DDBJ whole genome shotgun (WGS) entry which is preliminary data.</text>
</comment>
<evidence type="ECO:0000313" key="2">
    <source>
        <dbReference type="Proteomes" id="UP001597369"/>
    </source>
</evidence>
<protein>
    <recommendedName>
        <fullName evidence="3">STAS/SEC14 domain-containing protein</fullName>
    </recommendedName>
</protein>
<sequence>MLFHSGDDNYTIRYSKPVGLVELIWHGAVSSDQFQVALSHIIEVLKEDQVKFFLIDAKRLNPFRAKDQTWLKKHFFPKLNETQVIKFARITEPDLFTQAVVGDLVQYVHHNKSFKFNIHSFYERDEALEWLLNEVLVD</sequence>
<dbReference type="EMBL" id="JBHUHV010000014">
    <property type="protein sequence ID" value="MFD2066036.1"/>
    <property type="molecule type" value="Genomic_DNA"/>
</dbReference>
<dbReference type="RefSeq" id="WP_229962127.1">
    <property type="nucleotide sequence ID" value="NZ_JAJJWI010000019.1"/>
</dbReference>
<accession>A0ABW4WV55</accession>
<proteinExistence type="predicted"/>